<dbReference type="PANTHER" id="PTHR13693">
    <property type="entry name" value="CLASS II AMINOTRANSFERASE/8-AMINO-7-OXONONANOATE SYNTHASE"/>
    <property type="match status" value="1"/>
</dbReference>
<evidence type="ECO:0000256" key="5">
    <source>
        <dbReference type="ARBA" id="ARBA00023315"/>
    </source>
</evidence>
<evidence type="ECO:0000313" key="9">
    <source>
        <dbReference type="Proteomes" id="UP000178380"/>
    </source>
</evidence>
<dbReference type="STRING" id="1802205.A3C58_02090"/>
<dbReference type="GO" id="GO:0006567">
    <property type="term" value="P:L-threonine catabolic process"/>
    <property type="evidence" value="ECO:0007669"/>
    <property type="project" value="InterPro"/>
</dbReference>
<reference evidence="8 9" key="1">
    <citation type="journal article" date="2016" name="Nat. Commun.">
        <title>Thousands of microbial genomes shed light on interconnected biogeochemical processes in an aquifer system.</title>
        <authorList>
            <person name="Anantharaman K."/>
            <person name="Brown C.T."/>
            <person name="Hug L.A."/>
            <person name="Sharon I."/>
            <person name="Castelle C.J."/>
            <person name="Probst A.J."/>
            <person name="Thomas B.C."/>
            <person name="Singh A."/>
            <person name="Wilkins M.J."/>
            <person name="Karaoz U."/>
            <person name="Brodie E.L."/>
            <person name="Williams K.H."/>
            <person name="Hubbard S.S."/>
            <person name="Banfield J.F."/>
        </authorList>
    </citation>
    <scope>NUCLEOTIDE SEQUENCE [LARGE SCALE GENOMIC DNA]</scope>
</reference>
<organism evidence="8 9">
    <name type="scientific">Candidatus Staskawiczbacteria bacterium RIFCSPHIGHO2_02_FULL_34_10</name>
    <dbReference type="NCBI Taxonomy" id="1802205"/>
    <lineage>
        <taxon>Bacteria</taxon>
        <taxon>Candidatus Staskawicziibacteriota</taxon>
    </lineage>
</organism>
<dbReference type="FunFam" id="3.40.640.10:FF:000006">
    <property type="entry name" value="5-aminolevulinate synthase, mitochondrial"/>
    <property type="match status" value="1"/>
</dbReference>
<gene>
    <name evidence="8" type="ORF">A3C58_02090</name>
</gene>
<dbReference type="Gene3D" id="3.40.640.10">
    <property type="entry name" value="Type I PLP-dependent aspartate aminotransferase-like (Major domain)"/>
    <property type="match status" value="1"/>
</dbReference>
<dbReference type="InterPro" id="IPR011282">
    <property type="entry name" value="2am3keto_CoA_ligase"/>
</dbReference>
<dbReference type="InterPro" id="IPR004839">
    <property type="entry name" value="Aminotransferase_I/II_large"/>
</dbReference>
<evidence type="ECO:0000256" key="1">
    <source>
        <dbReference type="ARBA" id="ARBA00001933"/>
    </source>
</evidence>
<accession>A0A1G2HZ95</accession>
<evidence type="ECO:0000256" key="3">
    <source>
        <dbReference type="ARBA" id="ARBA00022679"/>
    </source>
</evidence>
<dbReference type="GO" id="GO:0030170">
    <property type="term" value="F:pyridoxal phosphate binding"/>
    <property type="evidence" value="ECO:0007669"/>
    <property type="project" value="InterPro"/>
</dbReference>
<keyword evidence="3 8" id="KW-0808">Transferase</keyword>
<comment type="caution">
    <text evidence="8">The sequence shown here is derived from an EMBL/GenBank/DDBJ whole genome shotgun (WGS) entry which is preliminary data.</text>
</comment>
<dbReference type="Gene3D" id="3.90.1150.10">
    <property type="entry name" value="Aspartate Aminotransferase, domain 1"/>
    <property type="match status" value="1"/>
</dbReference>
<dbReference type="PANTHER" id="PTHR13693:SF102">
    <property type="entry name" value="2-AMINO-3-KETOBUTYRATE COENZYME A LIGASE, MITOCHONDRIAL"/>
    <property type="match status" value="1"/>
</dbReference>
<dbReference type="Proteomes" id="UP000178380">
    <property type="component" value="Unassembled WGS sequence"/>
</dbReference>
<dbReference type="InterPro" id="IPR015422">
    <property type="entry name" value="PyrdxlP-dep_Trfase_small"/>
</dbReference>
<dbReference type="InterPro" id="IPR050087">
    <property type="entry name" value="AON_synthase_class-II"/>
</dbReference>
<dbReference type="NCBIfam" id="NF005394">
    <property type="entry name" value="PRK06939.1"/>
    <property type="match status" value="1"/>
</dbReference>
<feature type="domain" description="Aminotransferase class I/classII large" evidence="7">
    <location>
        <begin position="42"/>
        <end position="382"/>
    </location>
</feature>
<keyword evidence="5" id="KW-0012">Acyltransferase</keyword>
<dbReference type="NCBIfam" id="TIGR01822">
    <property type="entry name" value="2am3keto_CoA"/>
    <property type="match status" value="1"/>
</dbReference>
<protein>
    <submittedName>
        <fullName evidence="8">Glycine C-acetyltransferase</fullName>
    </submittedName>
</protein>
<comment type="similarity">
    <text evidence="2 6">Belongs to the class-II pyridoxal-phosphate-dependent aminotransferase family.</text>
</comment>
<evidence type="ECO:0000259" key="7">
    <source>
        <dbReference type="Pfam" id="PF00155"/>
    </source>
</evidence>
<dbReference type="PROSITE" id="PS00599">
    <property type="entry name" value="AA_TRANSFER_CLASS_2"/>
    <property type="match status" value="1"/>
</dbReference>
<dbReference type="SUPFAM" id="SSF53383">
    <property type="entry name" value="PLP-dependent transferases"/>
    <property type="match status" value="1"/>
</dbReference>
<dbReference type="InterPro" id="IPR001917">
    <property type="entry name" value="Aminotrans_II_pyridoxalP_BS"/>
</dbReference>
<dbReference type="Pfam" id="PF00155">
    <property type="entry name" value="Aminotran_1_2"/>
    <property type="match status" value="1"/>
</dbReference>
<evidence type="ECO:0000313" key="8">
    <source>
        <dbReference type="EMBL" id="OGZ67520.1"/>
    </source>
</evidence>
<comment type="cofactor">
    <cofactor evidence="1 6">
        <name>pyridoxal 5'-phosphate</name>
        <dbReference type="ChEBI" id="CHEBI:597326"/>
    </cofactor>
</comment>
<dbReference type="InterPro" id="IPR015424">
    <property type="entry name" value="PyrdxlP-dep_Trfase"/>
</dbReference>
<dbReference type="EMBL" id="MHOR01000007">
    <property type="protein sequence ID" value="OGZ67520.1"/>
    <property type="molecule type" value="Genomic_DNA"/>
</dbReference>
<dbReference type="InterPro" id="IPR015421">
    <property type="entry name" value="PyrdxlP-dep_Trfase_major"/>
</dbReference>
<name>A0A1G2HZ95_9BACT</name>
<dbReference type="AlphaFoldDB" id="A0A1G2HZ95"/>
<dbReference type="GO" id="GO:0008890">
    <property type="term" value="F:glycine C-acetyltransferase activity"/>
    <property type="evidence" value="ECO:0007669"/>
    <property type="project" value="InterPro"/>
</dbReference>
<keyword evidence="4 6" id="KW-0663">Pyridoxal phosphate</keyword>
<sequence>MFKNIKKQFQDEILKIKESGMYKDEKIIEGMQGTEIKVEGKTFLNFCANNYLGLASSRELINVAKKNLDNYGFGMASVRFICGNSTVHKDLENEISKFFGTSDALLYTSCFDANAGLFEAILKEGDAVLSDELNHASIVDGVRLCKADRFIYKHSDMQDLEDKLKSLGQRNKILIASDGVFSMDGDTAKVVLLCDLAEKYRTMLMIDDSHASGVLGQSGRGSVEGLMDRVDILTSTFGKALGGAGGGFTTGRKEIIEYLKQKSRTSLFSNNLPPMIAGAALYILSNFDKEFNSLRQKLIENTKYFRDQMQSLDFNLGGDGSHPITPVMLFDEKLTTDMAQKLFLNGIYVRGFTYPVVPKGKARIRIQLSSSHTKEQIDKAIEIFAKIGKEMGVIK</sequence>
<proteinExistence type="inferred from homology"/>
<evidence type="ECO:0000256" key="2">
    <source>
        <dbReference type="ARBA" id="ARBA00008392"/>
    </source>
</evidence>
<dbReference type="CDD" id="cd06454">
    <property type="entry name" value="KBL_like"/>
    <property type="match status" value="1"/>
</dbReference>
<evidence type="ECO:0000256" key="4">
    <source>
        <dbReference type="ARBA" id="ARBA00022898"/>
    </source>
</evidence>
<evidence type="ECO:0000256" key="6">
    <source>
        <dbReference type="RuleBase" id="RU003693"/>
    </source>
</evidence>